<dbReference type="Pfam" id="PF00041">
    <property type="entry name" value="fn3"/>
    <property type="match status" value="4"/>
</dbReference>
<evidence type="ECO:0000256" key="12">
    <source>
        <dbReference type="ARBA" id="ARBA00023319"/>
    </source>
</evidence>
<keyword evidence="3" id="KW-1003">Cell membrane</keyword>
<evidence type="ECO:0000256" key="14">
    <source>
        <dbReference type="SAM" id="Phobius"/>
    </source>
</evidence>
<keyword evidence="4 14" id="KW-0812">Transmembrane</keyword>
<dbReference type="CTD" id="556537"/>
<dbReference type="GO" id="GO:0030424">
    <property type="term" value="C:axon"/>
    <property type="evidence" value="ECO:0007669"/>
    <property type="project" value="TreeGrafter"/>
</dbReference>
<dbReference type="CDD" id="cd00063">
    <property type="entry name" value="FN3"/>
    <property type="match status" value="4"/>
</dbReference>
<keyword evidence="5 15" id="KW-0732">Signal</keyword>
<feature type="compositionally biased region" description="Basic and acidic residues" evidence="13">
    <location>
        <begin position="1152"/>
        <end position="1162"/>
    </location>
</feature>
<feature type="region of interest" description="Disordered" evidence="13">
    <location>
        <begin position="708"/>
        <end position="731"/>
    </location>
</feature>
<evidence type="ECO:0000256" key="8">
    <source>
        <dbReference type="ARBA" id="ARBA00022989"/>
    </source>
</evidence>
<dbReference type="InterPro" id="IPR003961">
    <property type="entry name" value="FN3_dom"/>
</dbReference>
<evidence type="ECO:0000256" key="3">
    <source>
        <dbReference type="ARBA" id="ARBA00022475"/>
    </source>
</evidence>
<dbReference type="Pfam" id="PF07679">
    <property type="entry name" value="I-set"/>
    <property type="match status" value="3"/>
</dbReference>
<dbReference type="PANTHER" id="PTHR44170">
    <property type="entry name" value="PROTEIN SIDEKICK"/>
    <property type="match status" value="1"/>
</dbReference>
<dbReference type="SMART" id="SM00408">
    <property type="entry name" value="IGc2"/>
    <property type="match status" value="6"/>
</dbReference>
<evidence type="ECO:0000256" key="5">
    <source>
        <dbReference type="ARBA" id="ARBA00022729"/>
    </source>
</evidence>
<feature type="domain" description="Ig-like" evidence="16">
    <location>
        <begin position="443"/>
        <end position="530"/>
    </location>
</feature>
<feature type="domain" description="Ig-like" evidence="16">
    <location>
        <begin position="534"/>
        <end position="621"/>
    </location>
</feature>
<feature type="compositionally biased region" description="Polar residues" evidence="13">
    <location>
        <begin position="710"/>
        <end position="720"/>
    </location>
</feature>
<dbReference type="InterPro" id="IPR036179">
    <property type="entry name" value="Ig-like_dom_sf"/>
</dbReference>
<dbReference type="FunFam" id="2.60.40.10:FF:000363">
    <property type="entry name" value="neurofascin isoform X1"/>
    <property type="match status" value="1"/>
</dbReference>
<evidence type="ECO:0000259" key="17">
    <source>
        <dbReference type="PROSITE" id="PS50853"/>
    </source>
</evidence>
<dbReference type="InterPro" id="IPR007110">
    <property type="entry name" value="Ig-like_dom"/>
</dbReference>
<dbReference type="InterPro" id="IPR026966">
    <property type="entry name" value="Neurofascin/L1/NrCAM_C"/>
</dbReference>
<feature type="signal peptide" evidence="15">
    <location>
        <begin position="1"/>
        <end position="25"/>
    </location>
</feature>
<dbReference type="FunFam" id="2.60.40.10:FF:000005">
    <property type="entry name" value="Neuronal cell adhesion molecule"/>
    <property type="match status" value="1"/>
</dbReference>
<dbReference type="FunFam" id="2.60.40.10:FF:000114">
    <property type="entry name" value="Neuronal cell adhesion molecule"/>
    <property type="match status" value="1"/>
</dbReference>
<organism evidence="18 19">
    <name type="scientific">Pundamilia nyererei</name>
    <dbReference type="NCBI Taxonomy" id="303518"/>
    <lineage>
        <taxon>Eukaryota</taxon>
        <taxon>Metazoa</taxon>
        <taxon>Chordata</taxon>
        <taxon>Craniata</taxon>
        <taxon>Vertebrata</taxon>
        <taxon>Euteleostomi</taxon>
        <taxon>Actinopterygii</taxon>
        <taxon>Neopterygii</taxon>
        <taxon>Teleostei</taxon>
        <taxon>Neoteleostei</taxon>
        <taxon>Acanthomorphata</taxon>
        <taxon>Ovalentaria</taxon>
        <taxon>Cichlomorphae</taxon>
        <taxon>Cichliformes</taxon>
        <taxon>Cichlidae</taxon>
        <taxon>African cichlids</taxon>
        <taxon>Pseudocrenilabrinae</taxon>
        <taxon>Haplochromini</taxon>
        <taxon>Pundamilia</taxon>
    </lineage>
</organism>
<feature type="domain" description="Fibronectin type-III" evidence="17">
    <location>
        <begin position="628"/>
        <end position="723"/>
    </location>
</feature>
<feature type="transmembrane region" description="Helical" evidence="14">
    <location>
        <begin position="1044"/>
        <end position="1065"/>
    </location>
</feature>
<keyword evidence="11" id="KW-0325">Glycoprotein</keyword>
<feature type="region of interest" description="Disordered" evidence="13">
    <location>
        <begin position="1074"/>
        <end position="1178"/>
    </location>
</feature>
<dbReference type="InterPro" id="IPR003598">
    <property type="entry name" value="Ig_sub2"/>
</dbReference>
<feature type="domain" description="Ig-like" evidence="16">
    <location>
        <begin position="36"/>
        <end position="123"/>
    </location>
</feature>
<dbReference type="InterPro" id="IPR013098">
    <property type="entry name" value="Ig_I-set"/>
</dbReference>
<feature type="domain" description="Fibronectin type-III" evidence="17">
    <location>
        <begin position="934"/>
        <end position="1030"/>
    </location>
</feature>
<dbReference type="SMART" id="SM00409">
    <property type="entry name" value="IG"/>
    <property type="match status" value="6"/>
</dbReference>
<dbReference type="GO" id="GO:0005886">
    <property type="term" value="C:plasma membrane"/>
    <property type="evidence" value="ECO:0007669"/>
    <property type="project" value="UniProtKB-SubCell"/>
</dbReference>
<keyword evidence="8 14" id="KW-1133">Transmembrane helix</keyword>
<dbReference type="Proteomes" id="UP000695023">
    <property type="component" value="Unplaced"/>
</dbReference>
<protein>
    <submittedName>
        <fullName evidence="19">Neuronal cell adhesion molecule a isoform X8</fullName>
    </submittedName>
</protein>
<proteinExistence type="inferred from homology"/>
<dbReference type="PANTHER" id="PTHR44170:SF15">
    <property type="entry name" value="NEURONAL CELL ADHESION MOLECULE"/>
    <property type="match status" value="1"/>
</dbReference>
<dbReference type="Gene3D" id="2.60.40.10">
    <property type="entry name" value="Immunoglobulins"/>
    <property type="match status" value="10"/>
</dbReference>
<evidence type="ECO:0000256" key="11">
    <source>
        <dbReference type="ARBA" id="ARBA00023180"/>
    </source>
</evidence>
<name>A0A9Y3V7T8_9CICH</name>
<evidence type="ECO:0000256" key="10">
    <source>
        <dbReference type="ARBA" id="ARBA00023157"/>
    </source>
</evidence>
<dbReference type="RefSeq" id="XP_005725270.1">
    <property type="nucleotide sequence ID" value="XM_005725213.1"/>
</dbReference>
<feature type="compositionally biased region" description="Polar residues" evidence="13">
    <location>
        <begin position="1164"/>
        <end position="1178"/>
    </location>
</feature>
<evidence type="ECO:0000256" key="4">
    <source>
        <dbReference type="ARBA" id="ARBA00022692"/>
    </source>
</evidence>
<feature type="domain" description="Fibronectin type-III" evidence="17">
    <location>
        <begin position="725"/>
        <end position="822"/>
    </location>
</feature>
<dbReference type="InterPro" id="IPR036116">
    <property type="entry name" value="FN3_sf"/>
</dbReference>
<dbReference type="SUPFAM" id="SSF49265">
    <property type="entry name" value="Fibronectin type III"/>
    <property type="match status" value="2"/>
</dbReference>
<evidence type="ECO:0000256" key="7">
    <source>
        <dbReference type="ARBA" id="ARBA00022889"/>
    </source>
</evidence>
<comment type="similarity">
    <text evidence="2">Belongs to the immunoglobulin superfamily. L1/neurofascin/NgCAM family.</text>
</comment>
<feature type="domain" description="Ig-like" evidence="16">
    <location>
        <begin position="257"/>
        <end position="345"/>
    </location>
</feature>
<keyword evidence="7" id="KW-0130">Cell adhesion</keyword>
<dbReference type="InterPro" id="IPR013783">
    <property type="entry name" value="Ig-like_fold"/>
</dbReference>
<dbReference type="InterPro" id="IPR003599">
    <property type="entry name" value="Ig_sub"/>
</dbReference>
<evidence type="ECO:0000259" key="16">
    <source>
        <dbReference type="PROSITE" id="PS50835"/>
    </source>
</evidence>
<gene>
    <name evidence="19" type="primary">nrcama</name>
</gene>
<dbReference type="AlphaFoldDB" id="A0A9Y3V7T8"/>
<keyword evidence="12" id="KW-0393">Immunoglobulin domain</keyword>
<dbReference type="FunFam" id="2.60.40.10:FF:000347">
    <property type="entry name" value="Neuronal cell adhesion molecule"/>
    <property type="match status" value="1"/>
</dbReference>
<accession>A0A9Y3V7T8</accession>
<dbReference type="FunFam" id="2.60.40.10:FF:000078">
    <property type="entry name" value="Neuronal cell adhesion molecule"/>
    <property type="match status" value="1"/>
</dbReference>
<feature type="compositionally biased region" description="Basic and acidic residues" evidence="13">
    <location>
        <begin position="1074"/>
        <end position="1094"/>
    </location>
</feature>
<keyword evidence="6" id="KW-0677">Repeat</keyword>
<sequence length="1178" mass="130829">MDRNRKWVPVFGAVLLTLLSHMTSALEVPLDLPQPPTIILQSPKDYIFDPRENIVIHCEAKGKPHPSFSWTRNGTHFDVEKDSKVLMKPGSGTLVIDISSERAEAYEGTYQCIANNEHGTAISDSIVIRQSRSPLWSKERNEAIMVQKGVSLVLQCRPPAGLPPPVIFWMDNNFQKLPLDKRVSQALNGDLYFSNVLPEDTRSDYICYARFPHTQTIQQKQPISVTVLDMETMNETLAALYNITDFYSGSPEGERRPGFMLPLGTTSTKMVLRGQTLELECIAEGLPTPDISWQKEGGELPSNRVSYQNFKKTLKISDVNENDAGNFRCVATNNLGTVHHTIKVTVKAAPFWVSIPRNLILAPNETGVLTCRVNGEPKPRIDWFVNGIPIENTPEDPSRKVEDDTVILSNVQSGSSSVYQCNASNEFGYLLANAFVSVLAEPPRVLTPPNQVYQVITNSPALLHCASFGSPIPTITWFKDSQISIKNTDPYVIHENGTLEINVAQPLNSGKYTCIATNNLGIKENHVFLEVKEPTRILKQPEYKVVQRGMSAIFECKVKHDPSLIPTMTWLKDRGELPDDERFEVDTDSLTIRDVTDDDKGTYTCIMNTTLDQDSASAMLTVVEKPDPPTDLELTDQTEKSVQLTWTPGDENNSPIEKFLIQYEDLLHQPGVWTNLTEVPGTSTTAQLHLSPYVYYSFRALAKNRVGYSEPSQSSRQYRTNPAAPDENPSGVHGVGTEPGNLVISWTPLTGLQSNGPGLEYKVQWRQKDVEKEWSAQNVANVSQWVVSGTPTYVPYEIKVQAFNDYGVGPEPEVAFGYSGEDLPLSAPESVQVMVHNSTLAEVHWEPISPPSVRGKLQGYKVYYRRKHGLHETEEETDQEMQVLTFSGNRSEGRLPGLQPYSVYSLSIRVLNNKGEGPSSQSKTFETPEGVPGPPSFLSVINPGLDSLTLEWGPPINNNGRLTGYILKYQPVNNTSELGPVQVMTFLANETTITLSNLNSSMLYKFYLSAKTNKGEGPIITEEAFTVMHTTVASRQVDIATQGWFIGLMCAIALLILVLLIVCFIKRNKGGKYPVKEKEDAHQDPEIQPMKEDDGTFGEYSDTEDHKPLKGSRTPSNGTVRRDESDDSLVDYGEGGDGQFNEDGSFIGQYSGKKEKDTHEGNESSEAPSPVNAMNSFV</sequence>
<dbReference type="SMART" id="SM00060">
    <property type="entry name" value="FN3"/>
    <property type="match status" value="4"/>
</dbReference>
<dbReference type="FunFam" id="2.60.40.10:FF:000038">
    <property type="entry name" value="Neuronal cell adhesion molecule"/>
    <property type="match status" value="1"/>
</dbReference>
<evidence type="ECO:0000256" key="1">
    <source>
        <dbReference type="ARBA" id="ARBA00004251"/>
    </source>
</evidence>
<dbReference type="Pfam" id="PF13882">
    <property type="entry name" value="Bravo_FIGEY"/>
    <property type="match status" value="1"/>
</dbReference>
<dbReference type="GO" id="GO:0007420">
    <property type="term" value="P:brain development"/>
    <property type="evidence" value="ECO:0007669"/>
    <property type="project" value="TreeGrafter"/>
</dbReference>
<dbReference type="FunFam" id="2.60.40.10:FF:000238">
    <property type="entry name" value="Neuronal cell adhesion molecule"/>
    <property type="match status" value="1"/>
</dbReference>
<dbReference type="SUPFAM" id="SSF48726">
    <property type="entry name" value="Immunoglobulin"/>
    <property type="match status" value="6"/>
</dbReference>
<evidence type="ECO:0000256" key="9">
    <source>
        <dbReference type="ARBA" id="ARBA00023136"/>
    </source>
</evidence>
<dbReference type="PROSITE" id="PS50835">
    <property type="entry name" value="IG_LIKE"/>
    <property type="match status" value="6"/>
</dbReference>
<feature type="domain" description="Ig-like" evidence="16">
    <location>
        <begin position="134"/>
        <end position="224"/>
    </location>
</feature>
<evidence type="ECO:0000313" key="18">
    <source>
        <dbReference type="Proteomes" id="UP000695023"/>
    </source>
</evidence>
<dbReference type="Pfam" id="PF13927">
    <property type="entry name" value="Ig_3"/>
    <property type="match status" value="2"/>
</dbReference>
<comment type="subcellular location">
    <subcellularLocation>
        <location evidence="1">Cell membrane</location>
        <topology evidence="1">Single-pass type I membrane protein</topology>
    </subcellularLocation>
</comment>
<feature type="chain" id="PRO_5041455754" evidence="15">
    <location>
        <begin position="26"/>
        <end position="1178"/>
    </location>
</feature>
<evidence type="ECO:0000256" key="2">
    <source>
        <dbReference type="ARBA" id="ARBA00008588"/>
    </source>
</evidence>
<dbReference type="GO" id="GO:0098632">
    <property type="term" value="F:cell-cell adhesion mediator activity"/>
    <property type="evidence" value="ECO:0007669"/>
    <property type="project" value="TreeGrafter"/>
</dbReference>
<reference evidence="19" key="1">
    <citation type="submission" date="2025-08" db="UniProtKB">
        <authorList>
            <consortium name="RefSeq"/>
        </authorList>
    </citation>
    <scope>IDENTIFICATION</scope>
</reference>
<feature type="domain" description="Ig-like" evidence="16">
    <location>
        <begin position="350"/>
        <end position="437"/>
    </location>
</feature>
<dbReference type="GO" id="GO:0007411">
    <property type="term" value="P:axon guidance"/>
    <property type="evidence" value="ECO:0007669"/>
    <property type="project" value="TreeGrafter"/>
</dbReference>
<evidence type="ECO:0000313" key="19">
    <source>
        <dbReference type="RefSeq" id="XP_005725270.1"/>
    </source>
</evidence>
<keyword evidence="9 14" id="KW-0472">Membrane</keyword>
<dbReference type="FunFam" id="2.60.40.10:FF:000057">
    <property type="entry name" value="neural cell adhesion molecule L1"/>
    <property type="match status" value="1"/>
</dbReference>
<evidence type="ECO:0000256" key="6">
    <source>
        <dbReference type="ARBA" id="ARBA00022737"/>
    </source>
</evidence>
<keyword evidence="18" id="KW-1185">Reference proteome</keyword>
<keyword evidence="10" id="KW-1015">Disulfide bond</keyword>
<dbReference type="PROSITE" id="PS50853">
    <property type="entry name" value="FN3"/>
    <property type="match status" value="4"/>
</dbReference>
<evidence type="ECO:0000256" key="13">
    <source>
        <dbReference type="SAM" id="MobiDB-lite"/>
    </source>
</evidence>
<evidence type="ECO:0000256" key="15">
    <source>
        <dbReference type="SAM" id="SignalP"/>
    </source>
</evidence>
<feature type="domain" description="Fibronectin type-III" evidence="17">
    <location>
        <begin position="827"/>
        <end position="930"/>
    </location>
</feature>
<dbReference type="FunFam" id="2.60.40.10:FF:000100">
    <property type="entry name" value="Neuronal cell adhesion molecule a"/>
    <property type="match status" value="1"/>
</dbReference>